<dbReference type="InterPro" id="IPR001932">
    <property type="entry name" value="PPM-type_phosphatase-like_dom"/>
</dbReference>
<evidence type="ECO:0000259" key="9">
    <source>
        <dbReference type="PROSITE" id="PS51746"/>
    </source>
</evidence>
<dbReference type="EC" id="3.1.3.16" evidence="3"/>
<dbReference type="InterPro" id="IPR036457">
    <property type="entry name" value="PPM-type-like_dom_sf"/>
</dbReference>
<keyword evidence="6" id="KW-0460">Magnesium</keyword>
<evidence type="ECO:0000313" key="10">
    <source>
        <dbReference type="EMBL" id="AAC97791.1"/>
    </source>
</evidence>
<keyword evidence="7" id="KW-0904">Protein phosphatase</keyword>
<reference evidence="10 11" key="1">
    <citation type="journal article" date="1999" name="J. Virol.">
        <title>The genome of Melanoplus sanguinipes entomopoxvirus.</title>
        <authorList>
            <person name="Afonso C.L."/>
            <person name="Tulman E.R."/>
            <person name="Lu Z."/>
            <person name="Oma E."/>
            <person name="Kutish G.F."/>
            <person name="Rock D.L."/>
        </authorList>
    </citation>
    <scope>NUCLEOTIDE SEQUENCE [LARGE SCALE GENOMIC DNA]</scope>
    <source>
        <strain evidence="10">Tucson</strain>
    </source>
</reference>
<dbReference type="SMART" id="SM00332">
    <property type="entry name" value="PP2Cc"/>
    <property type="match status" value="1"/>
</dbReference>
<evidence type="ECO:0000256" key="1">
    <source>
        <dbReference type="ARBA" id="ARBA00001936"/>
    </source>
</evidence>
<dbReference type="PANTHER" id="PTHR13832:SF803">
    <property type="entry name" value="PROTEIN PHOSPHATASE 1G"/>
    <property type="match status" value="1"/>
</dbReference>
<proteinExistence type="inferred from homology"/>
<organism evidence="10 11">
    <name type="scientific">Melanoplus sanguinipes entomopoxvirus</name>
    <name type="common">MsEPV</name>
    <dbReference type="NCBI Taxonomy" id="83191"/>
    <lineage>
        <taxon>Viruses</taxon>
        <taxon>Varidnaviria</taxon>
        <taxon>Bamfordvirae</taxon>
        <taxon>Nucleocytoviricota</taxon>
        <taxon>Pokkesviricetes</taxon>
        <taxon>Chitovirales</taxon>
        <taxon>Poxviridae</taxon>
        <taxon>Entomopoxvirinae</taxon>
        <taxon>Deltaentomopoxvirus</taxon>
        <taxon>Deltaentomopoxvirus msanguinipes</taxon>
    </lineage>
</organism>
<dbReference type="EMBL" id="AF063866">
    <property type="protein sequence ID" value="AAC97791.1"/>
    <property type="molecule type" value="Genomic_DNA"/>
</dbReference>
<name>Q9YVV7_MSEPV</name>
<accession>Q9YVV7</accession>
<evidence type="ECO:0000256" key="2">
    <source>
        <dbReference type="ARBA" id="ARBA00006702"/>
    </source>
</evidence>
<keyword evidence="11" id="KW-1185">Reference proteome</keyword>
<organismHost>
    <name type="scientific">Melanoplus sanguinipes</name>
    <name type="common">Migratory grasshopper</name>
    <dbReference type="NCBI Taxonomy" id="65742"/>
</organismHost>
<evidence type="ECO:0000256" key="7">
    <source>
        <dbReference type="ARBA" id="ARBA00022912"/>
    </source>
</evidence>
<dbReference type="PIR" id="T28296">
    <property type="entry name" value="T28296"/>
</dbReference>
<dbReference type="RefSeq" id="NP_048206.1">
    <property type="nucleotide sequence ID" value="NC_001993.1"/>
</dbReference>
<evidence type="ECO:0000256" key="5">
    <source>
        <dbReference type="ARBA" id="ARBA00022801"/>
    </source>
</evidence>
<comment type="similarity">
    <text evidence="2">Belongs to the PP2C family.</text>
</comment>
<dbReference type="Proteomes" id="UP000172353">
    <property type="component" value="Segment"/>
</dbReference>
<dbReference type="CDD" id="cd00143">
    <property type="entry name" value="PP2Cc"/>
    <property type="match status" value="1"/>
</dbReference>
<keyword evidence="4" id="KW-0479">Metal-binding</keyword>
<dbReference type="PANTHER" id="PTHR13832">
    <property type="entry name" value="PROTEIN PHOSPHATASE 2C"/>
    <property type="match status" value="1"/>
</dbReference>
<dbReference type="GeneID" id="1449786"/>
<dbReference type="Pfam" id="PF00481">
    <property type="entry name" value="PP2C"/>
    <property type="match status" value="1"/>
</dbReference>
<sequence>MFKIEYASKKGSRNYNEDYVYIKNFKSCNVIAIFDGHNGTSCIEYFIKLFENTFNCSNINQNYLKSLFVSIDNKIVSKNINSGSCVTMIIILYNTTYILQLGDTKAILFKDSLMVYETPEHNFYNSIEYNRCLFNMQIVHNIPRYDGILSVTRSLGDSELKNKINVRTLISIPSIKILNTNDFDTIIMTTDGIHSINKPSFNTNISIANEYASKPNSDNCTIIKITKKEDIISNINKLV</sequence>
<dbReference type="KEGG" id="vg:1449786"/>
<keyword evidence="5" id="KW-0378">Hydrolase</keyword>
<protein>
    <recommendedName>
        <fullName evidence="3">protein-serine/threonine phosphatase</fullName>
        <ecNumber evidence="3">3.1.3.16</ecNumber>
    </recommendedName>
</protein>
<comment type="cofactor">
    <cofactor evidence="1">
        <name>Mn(2+)</name>
        <dbReference type="ChEBI" id="CHEBI:29035"/>
    </cofactor>
</comment>
<evidence type="ECO:0000256" key="4">
    <source>
        <dbReference type="ARBA" id="ARBA00022723"/>
    </source>
</evidence>
<dbReference type="SUPFAM" id="SSF81606">
    <property type="entry name" value="PP2C-like"/>
    <property type="match status" value="1"/>
</dbReference>
<evidence type="ECO:0000256" key="6">
    <source>
        <dbReference type="ARBA" id="ARBA00022842"/>
    </source>
</evidence>
<gene>
    <name evidence="10" type="primary">MSV135</name>
</gene>
<evidence type="ECO:0000313" key="11">
    <source>
        <dbReference type="Proteomes" id="UP000172353"/>
    </source>
</evidence>
<dbReference type="InterPro" id="IPR015655">
    <property type="entry name" value="PP2C"/>
</dbReference>
<dbReference type="GO" id="GO:0004722">
    <property type="term" value="F:protein serine/threonine phosphatase activity"/>
    <property type="evidence" value="ECO:0007669"/>
    <property type="project" value="UniProtKB-EC"/>
</dbReference>
<evidence type="ECO:0000256" key="3">
    <source>
        <dbReference type="ARBA" id="ARBA00013081"/>
    </source>
</evidence>
<dbReference type="Gene3D" id="3.60.40.10">
    <property type="entry name" value="PPM-type phosphatase domain"/>
    <property type="match status" value="1"/>
</dbReference>
<dbReference type="GO" id="GO:0046872">
    <property type="term" value="F:metal ion binding"/>
    <property type="evidence" value="ECO:0007669"/>
    <property type="project" value="UniProtKB-KW"/>
</dbReference>
<evidence type="ECO:0000256" key="8">
    <source>
        <dbReference type="ARBA" id="ARBA00023211"/>
    </source>
</evidence>
<dbReference type="PROSITE" id="PS51746">
    <property type="entry name" value="PPM_2"/>
    <property type="match status" value="1"/>
</dbReference>
<keyword evidence="8" id="KW-0464">Manganese</keyword>
<feature type="domain" description="PPM-type phosphatase" evidence="9">
    <location>
        <begin position="3"/>
        <end position="227"/>
    </location>
</feature>